<evidence type="ECO:0000256" key="4">
    <source>
        <dbReference type="ARBA" id="ARBA00013208"/>
    </source>
</evidence>
<comment type="catalytic activity">
    <reaction evidence="1 6">
        <text>Cleavage of hydrophobic, N-terminal signal or leader sequences from secreted and periplasmic proteins.</text>
        <dbReference type="EC" id="3.4.21.89"/>
    </reaction>
</comment>
<evidence type="ECO:0000256" key="1">
    <source>
        <dbReference type="ARBA" id="ARBA00000677"/>
    </source>
</evidence>
<protein>
    <recommendedName>
        <fullName evidence="4 6">Signal peptidase I</fullName>
        <ecNumber evidence="4 6">3.4.21.89</ecNumber>
    </recommendedName>
</protein>
<dbReference type="GO" id="GO:0004252">
    <property type="term" value="F:serine-type endopeptidase activity"/>
    <property type="evidence" value="ECO:0007669"/>
    <property type="project" value="InterPro"/>
</dbReference>
<feature type="domain" description="Peptidase S26" evidence="8">
    <location>
        <begin position="60"/>
        <end position="204"/>
    </location>
</feature>
<proteinExistence type="inferred from homology"/>
<dbReference type="GO" id="GO:0005886">
    <property type="term" value="C:plasma membrane"/>
    <property type="evidence" value="ECO:0007669"/>
    <property type="project" value="UniProtKB-SubCell"/>
</dbReference>
<organism evidence="9 10">
    <name type="scientific">Candidatus Cohnella colombiensis</name>
    <dbReference type="NCBI Taxonomy" id="3121368"/>
    <lineage>
        <taxon>Bacteria</taxon>
        <taxon>Bacillati</taxon>
        <taxon>Bacillota</taxon>
        <taxon>Bacilli</taxon>
        <taxon>Bacillales</taxon>
        <taxon>Paenibacillaceae</taxon>
        <taxon>Cohnella</taxon>
    </lineage>
</organism>
<feature type="signal peptide" evidence="7">
    <location>
        <begin position="1"/>
        <end position="20"/>
    </location>
</feature>
<keyword evidence="6" id="KW-0645">Protease</keyword>
<evidence type="ECO:0000256" key="6">
    <source>
        <dbReference type="RuleBase" id="RU362042"/>
    </source>
</evidence>
<dbReference type="GO" id="GO:0009003">
    <property type="term" value="F:signal peptidase activity"/>
    <property type="evidence" value="ECO:0007669"/>
    <property type="project" value="UniProtKB-EC"/>
</dbReference>
<dbReference type="EC" id="3.4.21.89" evidence="4 6"/>
<comment type="similarity">
    <text evidence="3 6">Belongs to the peptidase S26 family.</text>
</comment>
<feature type="chain" id="PRO_5041710312" description="Signal peptidase I" evidence="7">
    <location>
        <begin position="21"/>
        <end position="211"/>
    </location>
</feature>
<dbReference type="Proteomes" id="UP001178662">
    <property type="component" value="Chromosome"/>
</dbReference>
<gene>
    <name evidence="9" type="primary">lepB</name>
    <name evidence="9" type="ORF">P0Y55_08265</name>
</gene>
<dbReference type="NCBIfam" id="TIGR02227">
    <property type="entry name" value="sigpep_I_bact"/>
    <property type="match status" value="1"/>
</dbReference>
<dbReference type="InterPro" id="IPR000223">
    <property type="entry name" value="Pept_S26A_signal_pept_1"/>
</dbReference>
<dbReference type="InterPro" id="IPR019758">
    <property type="entry name" value="Pept_S26A_signal_pept_1_CS"/>
</dbReference>
<keyword evidence="5 6" id="KW-0378">Hydrolase</keyword>
<dbReference type="InterPro" id="IPR036286">
    <property type="entry name" value="LexA/Signal_pep-like_sf"/>
</dbReference>
<dbReference type="EMBL" id="CP119317">
    <property type="protein sequence ID" value="WEK56029.1"/>
    <property type="molecule type" value="Genomic_DNA"/>
</dbReference>
<dbReference type="PROSITE" id="PS00761">
    <property type="entry name" value="SPASE_I_3"/>
    <property type="match status" value="1"/>
</dbReference>
<accession>A0AA95F025</accession>
<name>A0AA95F025_9BACL</name>
<keyword evidence="7" id="KW-0732">Signal</keyword>
<dbReference type="Gene3D" id="2.10.109.10">
    <property type="entry name" value="Umud Fragment, subunit A"/>
    <property type="match status" value="1"/>
</dbReference>
<dbReference type="InterPro" id="IPR019533">
    <property type="entry name" value="Peptidase_S26"/>
</dbReference>
<comment type="subcellular location">
    <subcellularLocation>
        <location evidence="2">Cell membrane</location>
        <topology evidence="2">Single-pass type II membrane protein</topology>
    </subcellularLocation>
    <subcellularLocation>
        <location evidence="6">Membrane</location>
        <topology evidence="6">Single-pass type II membrane protein</topology>
    </subcellularLocation>
</comment>
<dbReference type="AlphaFoldDB" id="A0AA95F025"/>
<sequence length="211" mass="23592">MKLLLTIICFSIILCGCSKASVISDPYTVEGVEYVALGNEDIAVDHGFDGMARSKLEFTNNKVVVNPSYYDHHEIKRGDIIYYDIPPEAIVDEFQQKEEIIRVIAIEGERISIKKGQIYVDGSRLNTFYGKLLAYGMDKKQYSKVDHPGCDPQCQKSVNDYFGTDMEEIIVPAGYIFVLGDNSLRSIGSLNFGPLSKSLVKGKVLGYLKEK</sequence>
<evidence type="ECO:0000259" key="8">
    <source>
        <dbReference type="Pfam" id="PF10502"/>
    </source>
</evidence>
<dbReference type="GO" id="GO:0006465">
    <property type="term" value="P:signal peptide processing"/>
    <property type="evidence" value="ECO:0007669"/>
    <property type="project" value="InterPro"/>
</dbReference>
<evidence type="ECO:0000256" key="3">
    <source>
        <dbReference type="ARBA" id="ARBA00009370"/>
    </source>
</evidence>
<evidence type="ECO:0000313" key="9">
    <source>
        <dbReference type="EMBL" id="WEK56029.1"/>
    </source>
</evidence>
<dbReference type="PANTHER" id="PTHR43390:SF1">
    <property type="entry name" value="CHLOROPLAST PROCESSING PEPTIDASE"/>
    <property type="match status" value="1"/>
</dbReference>
<dbReference type="PROSITE" id="PS51257">
    <property type="entry name" value="PROKAR_LIPOPROTEIN"/>
    <property type="match status" value="1"/>
</dbReference>
<dbReference type="PANTHER" id="PTHR43390">
    <property type="entry name" value="SIGNAL PEPTIDASE I"/>
    <property type="match status" value="1"/>
</dbReference>
<keyword evidence="10" id="KW-1185">Reference proteome</keyword>
<dbReference type="Pfam" id="PF10502">
    <property type="entry name" value="Peptidase_S26"/>
    <property type="match status" value="1"/>
</dbReference>
<evidence type="ECO:0000256" key="7">
    <source>
        <dbReference type="SAM" id="SignalP"/>
    </source>
</evidence>
<evidence type="ECO:0000313" key="10">
    <source>
        <dbReference type="Proteomes" id="UP001178662"/>
    </source>
</evidence>
<evidence type="ECO:0000256" key="2">
    <source>
        <dbReference type="ARBA" id="ARBA00004401"/>
    </source>
</evidence>
<reference evidence="9" key="1">
    <citation type="submission" date="2023-03" db="EMBL/GenBank/DDBJ databases">
        <title>Andean soil-derived lignocellulolytic bacterial consortium as a source of novel taxa and putative plastic-active enzymes.</title>
        <authorList>
            <person name="Diaz-Garcia L."/>
            <person name="Chuvochina M."/>
            <person name="Feuerriegel G."/>
            <person name="Bunk B."/>
            <person name="Sproer C."/>
            <person name="Streit W.R."/>
            <person name="Rodriguez L.M."/>
            <person name="Overmann J."/>
            <person name="Jimenez D.J."/>
        </authorList>
    </citation>
    <scope>NUCLEOTIDE SEQUENCE</scope>
    <source>
        <strain evidence="9">MAG 2441</strain>
    </source>
</reference>
<evidence type="ECO:0000256" key="5">
    <source>
        <dbReference type="ARBA" id="ARBA00022801"/>
    </source>
</evidence>
<dbReference type="SUPFAM" id="SSF51306">
    <property type="entry name" value="LexA/Signal peptidase"/>
    <property type="match status" value="1"/>
</dbReference>